<dbReference type="EMBL" id="JADOUF010000001">
    <property type="protein sequence ID" value="MBG6135935.1"/>
    <property type="molecule type" value="Genomic_DNA"/>
</dbReference>
<proteinExistence type="predicted"/>
<gene>
    <name evidence="1" type="ORF">IW245_002129</name>
</gene>
<keyword evidence="2" id="KW-1185">Reference proteome</keyword>
<sequence>MYCRLARPRASGNIRVPAATSVEPRITDADMADLPLATAHPIDVVEFVPAAQIDPPAYVMRIAILCGLSSVAGRGGHPLRGARPW</sequence>
<protein>
    <submittedName>
        <fullName evidence="1">Uncharacterized protein</fullName>
    </submittedName>
</protein>
<dbReference type="AlphaFoldDB" id="A0A8J7GDC2"/>
<reference evidence="1" key="1">
    <citation type="submission" date="2020-11" db="EMBL/GenBank/DDBJ databases">
        <title>Sequencing the genomes of 1000 actinobacteria strains.</title>
        <authorList>
            <person name="Klenk H.-P."/>
        </authorList>
    </citation>
    <scope>NUCLEOTIDE SEQUENCE</scope>
    <source>
        <strain evidence="1">DSM 45356</strain>
    </source>
</reference>
<organism evidence="1 2">
    <name type="scientific">Longispora fulva</name>
    <dbReference type="NCBI Taxonomy" id="619741"/>
    <lineage>
        <taxon>Bacteria</taxon>
        <taxon>Bacillati</taxon>
        <taxon>Actinomycetota</taxon>
        <taxon>Actinomycetes</taxon>
        <taxon>Micromonosporales</taxon>
        <taxon>Micromonosporaceae</taxon>
        <taxon>Longispora</taxon>
    </lineage>
</organism>
<dbReference type="Proteomes" id="UP000622552">
    <property type="component" value="Unassembled WGS sequence"/>
</dbReference>
<evidence type="ECO:0000313" key="1">
    <source>
        <dbReference type="EMBL" id="MBG6135935.1"/>
    </source>
</evidence>
<evidence type="ECO:0000313" key="2">
    <source>
        <dbReference type="Proteomes" id="UP000622552"/>
    </source>
</evidence>
<name>A0A8J7GDC2_9ACTN</name>
<comment type="caution">
    <text evidence="1">The sequence shown here is derived from an EMBL/GenBank/DDBJ whole genome shotgun (WGS) entry which is preliminary data.</text>
</comment>
<accession>A0A8J7GDC2</accession>